<comment type="caution">
    <text evidence="2">The sequence shown here is derived from an EMBL/GenBank/DDBJ whole genome shotgun (WGS) entry which is preliminary data.</text>
</comment>
<keyword evidence="3" id="KW-1185">Reference proteome</keyword>
<dbReference type="SUPFAM" id="SSF49503">
    <property type="entry name" value="Cupredoxins"/>
    <property type="match status" value="1"/>
</dbReference>
<reference evidence="3" key="1">
    <citation type="journal article" date="2019" name="Int. J. Syst. Evol. Microbiol.">
        <title>The Global Catalogue of Microorganisms (GCM) 10K type strain sequencing project: providing services to taxonomists for standard genome sequencing and annotation.</title>
        <authorList>
            <consortium name="The Broad Institute Genomics Platform"/>
            <consortium name="The Broad Institute Genome Sequencing Center for Infectious Disease"/>
            <person name="Wu L."/>
            <person name="Ma J."/>
        </authorList>
    </citation>
    <scope>NUCLEOTIDE SEQUENCE [LARGE SCALE GENOMIC DNA]</scope>
    <source>
        <strain evidence="3">KCTC 42730</strain>
    </source>
</reference>
<dbReference type="Gene3D" id="2.60.40.420">
    <property type="entry name" value="Cupredoxins - blue copper proteins"/>
    <property type="match status" value="1"/>
</dbReference>
<dbReference type="Proteomes" id="UP001595453">
    <property type="component" value="Unassembled WGS sequence"/>
</dbReference>
<dbReference type="InterPro" id="IPR008972">
    <property type="entry name" value="Cupredoxin"/>
</dbReference>
<sequence>MRMQLSRWRDWVCGIALSVATTSYAHTLYVTDAQGAPLAGVVVELVGDTTPAPAVNAIMDQVNQQFQPHVLVITAGQAVSFPNSDDIRHHVYSFSKTKPFELRLYHGTPGAPLTFPTAGVVVLGCNIHDSMVGYIYVAASSATYVSNERGEISLPSLTDTQQLRLWHPQQQIGAEEVWTTQWQQIKQQQPLRIATVAPAPRQSFADKFKGNHAH</sequence>
<gene>
    <name evidence="2" type="ORF">ACFOEE_18130</name>
</gene>
<organism evidence="2 3">
    <name type="scientific">Pseudoalteromonas fenneropenaei</name>
    <dbReference type="NCBI Taxonomy" id="1737459"/>
    <lineage>
        <taxon>Bacteria</taxon>
        <taxon>Pseudomonadati</taxon>
        <taxon>Pseudomonadota</taxon>
        <taxon>Gammaproteobacteria</taxon>
        <taxon>Alteromonadales</taxon>
        <taxon>Pseudoalteromonadaceae</taxon>
        <taxon>Pseudoalteromonas</taxon>
    </lineage>
</organism>
<name>A0ABV7CP40_9GAMM</name>
<evidence type="ECO:0000313" key="3">
    <source>
        <dbReference type="Proteomes" id="UP001595453"/>
    </source>
</evidence>
<dbReference type="EMBL" id="JBHRSD010000039">
    <property type="protein sequence ID" value="MFC3034429.1"/>
    <property type="molecule type" value="Genomic_DNA"/>
</dbReference>
<feature type="signal peptide" evidence="1">
    <location>
        <begin position="1"/>
        <end position="25"/>
    </location>
</feature>
<dbReference type="InterPro" id="IPR034242">
    <property type="entry name" value="MauL"/>
</dbReference>
<proteinExistence type="predicted"/>
<feature type="chain" id="PRO_5045769704" evidence="1">
    <location>
        <begin position="26"/>
        <end position="214"/>
    </location>
</feature>
<dbReference type="RefSeq" id="WP_377127693.1">
    <property type="nucleotide sequence ID" value="NZ_JBHRSD010000039.1"/>
</dbReference>
<keyword evidence="1" id="KW-0732">Signal</keyword>
<protein>
    <submittedName>
        <fullName evidence="2">Methylamine utilization protein</fullName>
    </submittedName>
</protein>
<evidence type="ECO:0000256" key="1">
    <source>
        <dbReference type="SAM" id="SignalP"/>
    </source>
</evidence>
<evidence type="ECO:0000313" key="2">
    <source>
        <dbReference type="EMBL" id="MFC3034429.1"/>
    </source>
</evidence>
<dbReference type="CDD" id="cd04221">
    <property type="entry name" value="MauL"/>
    <property type="match status" value="1"/>
</dbReference>
<accession>A0ABV7CP40</accession>